<dbReference type="EMBL" id="CP029187">
    <property type="protein sequence ID" value="AWI26596.1"/>
    <property type="molecule type" value="Genomic_DNA"/>
</dbReference>
<keyword evidence="3" id="KW-1185">Reference proteome</keyword>
<dbReference type="PANTHER" id="PTHR30543">
    <property type="entry name" value="CHROMATE REDUCTASE"/>
    <property type="match status" value="1"/>
</dbReference>
<evidence type="ECO:0000313" key="3">
    <source>
        <dbReference type="Proteomes" id="UP000244937"/>
    </source>
</evidence>
<feature type="domain" description="NADPH-dependent FMN reductase-like" evidence="1">
    <location>
        <begin position="1"/>
        <end position="124"/>
    </location>
</feature>
<dbReference type="Pfam" id="PF03358">
    <property type="entry name" value="FMN_red"/>
    <property type="match status" value="1"/>
</dbReference>
<dbReference type="GO" id="GO:0010181">
    <property type="term" value="F:FMN binding"/>
    <property type="evidence" value="ECO:0007669"/>
    <property type="project" value="TreeGrafter"/>
</dbReference>
<evidence type="ECO:0000259" key="1">
    <source>
        <dbReference type="Pfam" id="PF03358"/>
    </source>
</evidence>
<dbReference type="PANTHER" id="PTHR30543:SF21">
    <property type="entry name" value="NAD(P)H-DEPENDENT FMN REDUCTASE LOT6"/>
    <property type="match status" value="1"/>
</dbReference>
<dbReference type="Gene3D" id="3.40.50.360">
    <property type="match status" value="1"/>
</dbReference>
<accession>A0A2S1SJP8</accession>
<dbReference type="InterPro" id="IPR005025">
    <property type="entry name" value="FMN_Rdtase-like_dom"/>
</dbReference>
<reference evidence="2 3" key="1">
    <citation type="submission" date="2018-05" db="EMBL/GenBank/DDBJ databases">
        <title>Genome sequencing of Flavobacterium sp. HYN0049.</title>
        <authorList>
            <person name="Yi H."/>
            <person name="Baek C."/>
        </authorList>
    </citation>
    <scope>NUCLEOTIDE SEQUENCE [LARGE SCALE GENOMIC DNA]</scope>
    <source>
        <strain evidence="2 3">HYN0049</strain>
    </source>
</reference>
<organism evidence="2 3">
    <name type="scientific">Flavobacterium pallidum</name>
    <dbReference type="NCBI Taxonomy" id="2172098"/>
    <lineage>
        <taxon>Bacteria</taxon>
        <taxon>Pseudomonadati</taxon>
        <taxon>Bacteroidota</taxon>
        <taxon>Flavobacteriia</taxon>
        <taxon>Flavobacteriales</taxon>
        <taxon>Flavobacteriaceae</taxon>
        <taxon>Flavobacterium</taxon>
    </lineage>
</organism>
<dbReference type="OrthoDB" id="5767802at2"/>
<dbReference type="SUPFAM" id="SSF52218">
    <property type="entry name" value="Flavoproteins"/>
    <property type="match status" value="1"/>
</dbReference>
<gene>
    <name evidence="2" type="ORF">HYN49_12195</name>
</gene>
<dbReference type="InterPro" id="IPR050712">
    <property type="entry name" value="NAD(P)H-dep_reductase"/>
</dbReference>
<proteinExistence type="predicted"/>
<dbReference type="GO" id="GO:0005829">
    <property type="term" value="C:cytosol"/>
    <property type="evidence" value="ECO:0007669"/>
    <property type="project" value="TreeGrafter"/>
</dbReference>
<dbReference type="GO" id="GO:0016491">
    <property type="term" value="F:oxidoreductase activity"/>
    <property type="evidence" value="ECO:0007669"/>
    <property type="project" value="InterPro"/>
</dbReference>
<dbReference type="RefSeq" id="WP_108904373.1">
    <property type="nucleotide sequence ID" value="NZ_CP029187.1"/>
</dbReference>
<sequence length="175" mass="19350">MKILSFAGSNSSKSINRKLSAYASSLFENADVELLDINDYEMPLFSQDRENEIGKHPLAQAFLDKIASADAIVLSLAENNGNYSAAFKNLFDWCSRIQKEVFQNKPMLLLATSPGQRGGKSVLEIAESNLPRYGGNIKAVFSLPSFYENFDTDAIRVTNQELDANLRDIVSGFAI</sequence>
<name>A0A2S1SJP8_9FLAO</name>
<dbReference type="InterPro" id="IPR029039">
    <property type="entry name" value="Flavoprotein-like_sf"/>
</dbReference>
<dbReference type="KEGG" id="fpal:HYN49_12195"/>
<dbReference type="AlphaFoldDB" id="A0A2S1SJP8"/>
<evidence type="ECO:0000313" key="2">
    <source>
        <dbReference type="EMBL" id="AWI26596.1"/>
    </source>
</evidence>
<dbReference type="Proteomes" id="UP000244937">
    <property type="component" value="Chromosome"/>
</dbReference>
<protein>
    <submittedName>
        <fullName evidence="2">NADPH-dependent FMN reductase</fullName>
    </submittedName>
</protein>